<organism evidence="3 4">
    <name type="scientific">Nocardia nova SH22a</name>
    <dbReference type="NCBI Taxonomy" id="1415166"/>
    <lineage>
        <taxon>Bacteria</taxon>
        <taxon>Bacillati</taxon>
        <taxon>Actinomycetota</taxon>
        <taxon>Actinomycetes</taxon>
        <taxon>Mycobacteriales</taxon>
        <taxon>Nocardiaceae</taxon>
        <taxon>Nocardia</taxon>
    </lineage>
</organism>
<dbReference type="InterPro" id="IPR045851">
    <property type="entry name" value="AMP-bd_C_sf"/>
</dbReference>
<dbReference type="EMBL" id="CP006850">
    <property type="protein sequence ID" value="AHH19028.1"/>
    <property type="molecule type" value="Genomic_DNA"/>
</dbReference>
<reference evidence="3 4" key="1">
    <citation type="journal article" date="2014" name="Appl. Environ. Microbiol.">
        <title>Insights into the Microbial Degradation of Rubber and Gutta-Percha by Analysis of the Complete Genome of Nocardia nova SH22a.</title>
        <authorList>
            <person name="Luo Q."/>
            <person name="Hiessl S."/>
            <person name="Poehlein A."/>
            <person name="Daniel R."/>
            <person name="Steinbuchel A."/>
        </authorList>
    </citation>
    <scope>NUCLEOTIDE SEQUENCE [LARGE SCALE GENOMIC DNA]</scope>
    <source>
        <strain evidence="3">SH22a</strain>
    </source>
</reference>
<evidence type="ECO:0000259" key="1">
    <source>
        <dbReference type="Pfam" id="PF00501"/>
    </source>
</evidence>
<evidence type="ECO:0000313" key="3">
    <source>
        <dbReference type="EMBL" id="AHH19028.1"/>
    </source>
</evidence>
<dbReference type="PANTHER" id="PTHR24096">
    <property type="entry name" value="LONG-CHAIN-FATTY-ACID--COA LIGASE"/>
    <property type="match status" value="1"/>
</dbReference>
<dbReference type="Proteomes" id="UP000019150">
    <property type="component" value="Chromosome"/>
</dbReference>
<dbReference type="KEGG" id="nno:NONO_c42440"/>
<feature type="domain" description="AMP-binding enzyme C-terminal" evidence="2">
    <location>
        <begin position="421"/>
        <end position="499"/>
    </location>
</feature>
<dbReference type="PANTHER" id="PTHR24096:SF323">
    <property type="entry name" value="BLR3536 PROTEIN"/>
    <property type="match status" value="1"/>
</dbReference>
<dbReference type="Pfam" id="PF13193">
    <property type="entry name" value="AMP-binding_C"/>
    <property type="match status" value="1"/>
</dbReference>
<evidence type="ECO:0000313" key="4">
    <source>
        <dbReference type="Proteomes" id="UP000019150"/>
    </source>
</evidence>
<dbReference type="Gene3D" id="3.40.50.12780">
    <property type="entry name" value="N-terminal domain of ligase-like"/>
    <property type="match status" value="1"/>
</dbReference>
<name>W5TJ86_9NOCA</name>
<dbReference type="HOGENOM" id="CLU_000022_59_0_11"/>
<protein>
    <submittedName>
        <fullName evidence="3">Putative fatty-acid--CoA ligase</fullName>
    </submittedName>
</protein>
<dbReference type="STRING" id="1415166.NONO_c42440"/>
<keyword evidence="3" id="KW-0436">Ligase</keyword>
<dbReference type="PATRIC" id="fig|1415166.3.peg.4358"/>
<dbReference type="Pfam" id="PF00501">
    <property type="entry name" value="AMP-binding"/>
    <property type="match status" value="1"/>
</dbReference>
<dbReference type="OrthoDB" id="9803968at2"/>
<proteinExistence type="predicted"/>
<evidence type="ECO:0000259" key="2">
    <source>
        <dbReference type="Pfam" id="PF13193"/>
    </source>
</evidence>
<accession>W5TJ86</accession>
<sequence length="518" mass="56298">MAAVPMTLGEHAERDPDRPAIVMGETGEIVTYRQLEQRSVAGARALRRRGLAVGSQLAILAENTRAFLEIAWAAQRSGLYYTAVNRHLRPAEVQYILDDCGATALVATAAMADVVARLDLSRITVRICAAGELPGFIPYEDLLAAESGDPLPDECEGREMLYSGGTTGRPKGVRKPLPATPLGDPQAPPVLIARGLFTAGARADAVYLSPAPLYHAAPLVFAMSWQRLGATVVVMERFGPRRCLELIERHRVTHTQMVPTMFIRLLRLPAAERRRYDLSSLVDVVHSAAPCPIPVKRQMIDWLGPIINEYYSGTEDVGNTYISAREWLDHPGSVGRPAQPCHIVGPDGQALETGQIGVVYFEGGRPFEYHNDPERTAAVSGPHGWRTLGDIGCLDEDGYLYLTDRQSHMIVSGGVNIYPQEAENLLAAHPAVLDVAVLGVPDEEMGESVKAVVQAVDPAAAGPALAAELIAACRAELASYKCPRTVDFAAELPRDPNGKLYKRLLRQQYWAGHEGRVI</sequence>
<dbReference type="eggNOG" id="COG0318">
    <property type="taxonomic scope" value="Bacteria"/>
</dbReference>
<dbReference type="GO" id="GO:0016405">
    <property type="term" value="F:CoA-ligase activity"/>
    <property type="evidence" value="ECO:0007669"/>
    <property type="project" value="TreeGrafter"/>
</dbReference>
<dbReference type="Gene3D" id="3.30.300.30">
    <property type="match status" value="1"/>
</dbReference>
<dbReference type="SUPFAM" id="SSF56801">
    <property type="entry name" value="Acetyl-CoA synthetase-like"/>
    <property type="match status" value="1"/>
</dbReference>
<gene>
    <name evidence="3" type="ORF">NONO_c42440</name>
</gene>
<keyword evidence="4" id="KW-1185">Reference proteome</keyword>
<dbReference type="AlphaFoldDB" id="W5TJ86"/>
<dbReference type="PROSITE" id="PS00455">
    <property type="entry name" value="AMP_BINDING"/>
    <property type="match status" value="1"/>
</dbReference>
<feature type="domain" description="AMP-dependent synthetase/ligase" evidence="1">
    <location>
        <begin position="10"/>
        <end position="363"/>
    </location>
</feature>
<dbReference type="InterPro" id="IPR042099">
    <property type="entry name" value="ANL_N_sf"/>
</dbReference>
<dbReference type="InterPro" id="IPR025110">
    <property type="entry name" value="AMP-bd_C"/>
</dbReference>
<dbReference type="InterPro" id="IPR000873">
    <property type="entry name" value="AMP-dep_synth/lig_dom"/>
</dbReference>
<dbReference type="InterPro" id="IPR020845">
    <property type="entry name" value="AMP-binding_CS"/>
</dbReference>